<dbReference type="SUPFAM" id="SSF51230">
    <property type="entry name" value="Single hybrid motif"/>
    <property type="match status" value="1"/>
</dbReference>
<gene>
    <name evidence="4" type="ORF">BJ975_002318</name>
    <name evidence="3" type="ORF">IDH50_16600</name>
</gene>
<dbReference type="NCBIfam" id="NF004547">
    <property type="entry name" value="PRK05889.1"/>
    <property type="match status" value="1"/>
</dbReference>
<dbReference type="PANTHER" id="PTHR45266">
    <property type="entry name" value="OXALOACETATE DECARBOXYLASE ALPHA CHAIN"/>
    <property type="match status" value="1"/>
</dbReference>
<evidence type="ECO:0000313" key="5">
    <source>
        <dbReference type="Proteomes" id="UP000587211"/>
    </source>
</evidence>
<dbReference type="InterPro" id="IPR050709">
    <property type="entry name" value="Biotin_Carboxyl_Carrier/Decarb"/>
</dbReference>
<dbReference type="AlphaFoldDB" id="A0A8I0KN50"/>
<evidence type="ECO:0000313" key="3">
    <source>
        <dbReference type="EMBL" id="MBD1271868.1"/>
    </source>
</evidence>
<evidence type="ECO:0000259" key="2">
    <source>
        <dbReference type="PROSITE" id="PS50968"/>
    </source>
</evidence>
<keyword evidence="5" id="KW-1185">Reference proteome</keyword>
<dbReference type="Gene3D" id="2.40.50.100">
    <property type="match status" value="1"/>
</dbReference>
<accession>A0A8I0KN50</accession>
<name>A0A8I0KN50_9ACTN</name>
<reference evidence="4 5" key="1">
    <citation type="submission" date="2020-07" db="EMBL/GenBank/DDBJ databases">
        <title>Sequencing the genomes of 1000 actinobacteria strains.</title>
        <authorList>
            <person name="Klenk H.-P."/>
        </authorList>
    </citation>
    <scope>NUCLEOTIDE SEQUENCE [LARGE SCALE GENOMIC DNA]</scope>
    <source>
        <strain evidence="4 5">DSM 19087</strain>
    </source>
</reference>
<dbReference type="Pfam" id="PF00364">
    <property type="entry name" value="Biotin_lipoyl"/>
    <property type="match status" value="1"/>
</dbReference>
<feature type="domain" description="Lipoyl-binding" evidence="2">
    <location>
        <begin position="1"/>
        <end position="70"/>
    </location>
</feature>
<dbReference type="PANTHER" id="PTHR45266:SF3">
    <property type="entry name" value="OXALOACETATE DECARBOXYLASE ALPHA CHAIN"/>
    <property type="match status" value="1"/>
</dbReference>
<dbReference type="InterPro" id="IPR011053">
    <property type="entry name" value="Single_hybrid_motif"/>
</dbReference>
<comment type="caution">
    <text evidence="3">The sequence shown here is derived from an EMBL/GenBank/DDBJ whole genome shotgun (WGS) entry which is preliminary data.</text>
</comment>
<dbReference type="CDD" id="cd06850">
    <property type="entry name" value="biotinyl_domain"/>
    <property type="match status" value="1"/>
</dbReference>
<sequence length="75" mass="7847">MIDAKAEIVGNVWKILAREGDQVGPGDTLVIIESMKMEIPVVAPAHGHVASILVAEGQIVQEGDSVVEIDDTLGA</sequence>
<dbReference type="Proteomes" id="UP000587211">
    <property type="component" value="Unassembled WGS sequence"/>
</dbReference>
<proteinExistence type="predicted"/>
<dbReference type="EMBL" id="JACWMT010000004">
    <property type="protein sequence ID" value="MBD1271868.1"/>
    <property type="molecule type" value="Genomic_DNA"/>
</dbReference>
<dbReference type="RefSeq" id="WP_179426100.1">
    <property type="nucleotide sequence ID" value="NZ_BAAAMP010000002.1"/>
</dbReference>
<evidence type="ECO:0000256" key="1">
    <source>
        <dbReference type="ARBA" id="ARBA00023267"/>
    </source>
</evidence>
<dbReference type="InterPro" id="IPR000089">
    <property type="entry name" value="Biotin_lipoyl"/>
</dbReference>
<reference evidence="3" key="2">
    <citation type="submission" date="2020-09" db="EMBL/GenBank/DDBJ databases">
        <title>Novel species in genus Aeromicrobium.</title>
        <authorList>
            <person name="Zhang G."/>
        </authorList>
    </citation>
    <scope>NUCLEOTIDE SEQUENCE</scope>
    <source>
        <strain evidence="3">SSW1-57</strain>
    </source>
</reference>
<organism evidence="3 6">
    <name type="scientific">Aeromicrobium tamlense</name>
    <dbReference type="NCBI Taxonomy" id="375541"/>
    <lineage>
        <taxon>Bacteria</taxon>
        <taxon>Bacillati</taxon>
        <taxon>Actinomycetota</taxon>
        <taxon>Actinomycetes</taxon>
        <taxon>Propionibacteriales</taxon>
        <taxon>Nocardioidaceae</taxon>
        <taxon>Aeromicrobium</taxon>
    </lineage>
</organism>
<keyword evidence="1" id="KW-0092">Biotin</keyword>
<evidence type="ECO:0000313" key="6">
    <source>
        <dbReference type="Proteomes" id="UP000659061"/>
    </source>
</evidence>
<dbReference type="Proteomes" id="UP000659061">
    <property type="component" value="Unassembled WGS sequence"/>
</dbReference>
<dbReference type="PROSITE" id="PS50968">
    <property type="entry name" value="BIOTINYL_LIPOYL"/>
    <property type="match status" value="1"/>
</dbReference>
<evidence type="ECO:0000313" key="4">
    <source>
        <dbReference type="EMBL" id="NYI38943.1"/>
    </source>
</evidence>
<dbReference type="EMBL" id="JACBZN010000001">
    <property type="protein sequence ID" value="NYI38943.1"/>
    <property type="molecule type" value="Genomic_DNA"/>
</dbReference>
<protein>
    <submittedName>
        <fullName evidence="4">Acetyl-CoA carboxylase biotin carboxyl carrier protein</fullName>
    </submittedName>
    <submittedName>
        <fullName evidence="3">Biotin/lipoyl-binding carrier protein</fullName>
    </submittedName>
</protein>